<name>A0A448ZIJ4_9STRA</name>
<evidence type="ECO:0000313" key="2">
    <source>
        <dbReference type="EMBL" id="VEU41870.1"/>
    </source>
</evidence>
<proteinExistence type="predicted"/>
<sequence>MDDTATEYLAKHGLADIIQKLTSEKPEDPYKFLVDSVSALSLDANAAPDSGAGATDAPAAGVSASETGASEQASGENQQKRSKKKKKDKVAKKKQGPNKGGG</sequence>
<dbReference type="CDD" id="cd22961">
    <property type="entry name" value="DD_TEX55-like"/>
    <property type="match status" value="1"/>
</dbReference>
<dbReference type="EMBL" id="CAACVS010000393">
    <property type="protein sequence ID" value="VEU41870.1"/>
    <property type="molecule type" value="Genomic_DNA"/>
</dbReference>
<dbReference type="Proteomes" id="UP000291116">
    <property type="component" value="Unassembled WGS sequence"/>
</dbReference>
<evidence type="ECO:0000256" key="1">
    <source>
        <dbReference type="SAM" id="MobiDB-lite"/>
    </source>
</evidence>
<gene>
    <name evidence="2" type="ORF">PSNMU_V1.4_AUG-EV-PASAV3_0088150</name>
</gene>
<protein>
    <submittedName>
        <fullName evidence="2">Uncharacterized protein</fullName>
    </submittedName>
</protein>
<evidence type="ECO:0000313" key="3">
    <source>
        <dbReference type="Proteomes" id="UP000291116"/>
    </source>
</evidence>
<feature type="region of interest" description="Disordered" evidence="1">
    <location>
        <begin position="44"/>
        <end position="102"/>
    </location>
</feature>
<feature type="compositionally biased region" description="Polar residues" evidence="1">
    <location>
        <begin position="64"/>
        <end position="77"/>
    </location>
</feature>
<organism evidence="2 3">
    <name type="scientific">Pseudo-nitzschia multistriata</name>
    <dbReference type="NCBI Taxonomy" id="183589"/>
    <lineage>
        <taxon>Eukaryota</taxon>
        <taxon>Sar</taxon>
        <taxon>Stramenopiles</taxon>
        <taxon>Ochrophyta</taxon>
        <taxon>Bacillariophyta</taxon>
        <taxon>Bacillariophyceae</taxon>
        <taxon>Bacillariophycidae</taxon>
        <taxon>Bacillariales</taxon>
        <taxon>Bacillariaceae</taxon>
        <taxon>Pseudo-nitzschia</taxon>
    </lineage>
</organism>
<reference evidence="2 3" key="1">
    <citation type="submission" date="2019-01" db="EMBL/GenBank/DDBJ databases">
        <authorList>
            <person name="Ferrante I. M."/>
        </authorList>
    </citation>
    <scope>NUCLEOTIDE SEQUENCE [LARGE SCALE GENOMIC DNA]</scope>
    <source>
        <strain evidence="2 3">B856</strain>
    </source>
</reference>
<keyword evidence="3" id="KW-1185">Reference proteome</keyword>
<accession>A0A448ZIJ4</accession>
<dbReference type="AlphaFoldDB" id="A0A448ZIJ4"/>
<feature type="compositionally biased region" description="Basic residues" evidence="1">
    <location>
        <begin position="80"/>
        <end position="96"/>
    </location>
</feature>